<keyword evidence="4" id="KW-1185">Reference proteome</keyword>
<dbReference type="InterPro" id="IPR013094">
    <property type="entry name" value="AB_hydrolase_3"/>
</dbReference>
<dbReference type="EMBL" id="AP012057">
    <property type="protein sequence ID" value="BAN00650.1"/>
    <property type="molecule type" value="Genomic_DNA"/>
</dbReference>
<proteinExistence type="predicted"/>
<dbReference type="InterPro" id="IPR050300">
    <property type="entry name" value="GDXG_lipolytic_enzyme"/>
</dbReference>
<feature type="domain" description="Alpha/beta hydrolase fold-3" evidence="2">
    <location>
        <begin position="93"/>
        <end position="298"/>
    </location>
</feature>
<dbReference type="PANTHER" id="PTHR48081">
    <property type="entry name" value="AB HYDROLASE SUPERFAMILY PROTEIN C4A8.06C"/>
    <property type="match status" value="1"/>
</dbReference>
<dbReference type="SUPFAM" id="SSF53474">
    <property type="entry name" value="alpha/beta-Hydrolases"/>
    <property type="match status" value="1"/>
</dbReference>
<dbReference type="OrthoDB" id="128186at2"/>
<organism evidence="3 4">
    <name type="scientific">Ilumatobacter coccineus (strain NBRC 103263 / KCTC 29153 / YM16-304)</name>
    <dbReference type="NCBI Taxonomy" id="1313172"/>
    <lineage>
        <taxon>Bacteria</taxon>
        <taxon>Bacillati</taxon>
        <taxon>Actinomycetota</taxon>
        <taxon>Acidimicrobiia</taxon>
        <taxon>Acidimicrobiales</taxon>
        <taxon>Ilumatobacteraceae</taxon>
        <taxon>Ilumatobacter</taxon>
    </lineage>
</organism>
<evidence type="ECO:0000259" key="2">
    <source>
        <dbReference type="Pfam" id="PF07859"/>
    </source>
</evidence>
<evidence type="ECO:0000256" key="1">
    <source>
        <dbReference type="ARBA" id="ARBA00022801"/>
    </source>
</evidence>
<name>A0A6C7E0X8_ILUCY</name>
<dbReference type="AlphaFoldDB" id="A0A6C7E0X8"/>
<reference evidence="3 4" key="1">
    <citation type="journal article" date="2013" name="Int. J. Syst. Evol. Microbiol.">
        <title>Ilumatobacter nonamiense sp. nov. and Ilumatobacter coccineum sp. nov., isolated from seashore sand.</title>
        <authorList>
            <person name="Matsumoto A."/>
            <person name="Kasai H."/>
            <person name="Matsuo Y."/>
            <person name="Shizuri Y."/>
            <person name="Ichikawa N."/>
            <person name="Fujita N."/>
            <person name="Omura S."/>
            <person name="Takahashi Y."/>
        </authorList>
    </citation>
    <scope>NUCLEOTIDE SEQUENCE [LARGE SCALE GENOMIC DNA]</scope>
    <source>
        <strain evidence="4">NBRC 103263 / KCTC 29153 / YM16-304</strain>
    </source>
</reference>
<dbReference type="GO" id="GO:0016787">
    <property type="term" value="F:hydrolase activity"/>
    <property type="evidence" value="ECO:0007669"/>
    <property type="project" value="UniProtKB-KW"/>
</dbReference>
<accession>A0A6C7E0X8</accession>
<gene>
    <name evidence="3" type="ORF">YM304_03360</name>
</gene>
<evidence type="ECO:0000313" key="4">
    <source>
        <dbReference type="Proteomes" id="UP000011863"/>
    </source>
</evidence>
<dbReference type="RefSeq" id="WP_015439898.1">
    <property type="nucleotide sequence ID" value="NC_020520.1"/>
</dbReference>
<dbReference type="Pfam" id="PF07859">
    <property type="entry name" value="Abhydrolase_3"/>
    <property type="match status" value="1"/>
</dbReference>
<sequence length="330" mass="35256">MSGDTPTVAPIDFAGLGLSEPSPLVGAILGAIRAAPTMNRIGVDGSREAAANRATVPEREEMWRVAQHRIGPDDAEFDVRVYRASNEPGQPIVVYFHAGGWILGDLEHSDHLCRRMADQTGAVVVNVDYRLAPEAPFPAAFDDCVAAVRWARTHADDIGGDRTRIALAGESSGGGLAAAVAASAGDDAGLQFLLLLEPALDINMSTPSWQSLGGLLPPAREQMEWMWHQYAPDEATHTDPRLTPASADSVPTAHPATLILAAEYDPLRDEAMRYAEMLARSGVTVDARLEQGLPHAFCNMGGILPEGLQAFDRAVAEMNRHLRAGPASRS</sequence>
<dbReference type="Proteomes" id="UP000011863">
    <property type="component" value="Chromosome"/>
</dbReference>
<dbReference type="KEGG" id="aym:YM304_03360"/>
<dbReference type="Gene3D" id="3.40.50.1820">
    <property type="entry name" value="alpha/beta hydrolase"/>
    <property type="match status" value="1"/>
</dbReference>
<dbReference type="InterPro" id="IPR029058">
    <property type="entry name" value="AB_hydrolase_fold"/>
</dbReference>
<keyword evidence="1" id="KW-0378">Hydrolase</keyword>
<evidence type="ECO:0000313" key="3">
    <source>
        <dbReference type="EMBL" id="BAN00650.1"/>
    </source>
</evidence>
<dbReference type="PANTHER" id="PTHR48081:SF8">
    <property type="entry name" value="ALPHA_BETA HYDROLASE FOLD-3 DOMAIN-CONTAINING PROTEIN-RELATED"/>
    <property type="match status" value="1"/>
</dbReference>
<protein>
    <submittedName>
        <fullName evidence="3">Putative esterase</fullName>
    </submittedName>
</protein>